<organism evidence="6">
    <name type="scientific">Ceratitis capitata</name>
    <name type="common">Mediterranean fruit fly</name>
    <name type="synonym">Tephritis capitata</name>
    <dbReference type="NCBI Taxonomy" id="7213"/>
    <lineage>
        <taxon>Eukaryota</taxon>
        <taxon>Metazoa</taxon>
        <taxon>Ecdysozoa</taxon>
        <taxon>Arthropoda</taxon>
        <taxon>Hexapoda</taxon>
        <taxon>Insecta</taxon>
        <taxon>Pterygota</taxon>
        <taxon>Neoptera</taxon>
        <taxon>Endopterygota</taxon>
        <taxon>Diptera</taxon>
        <taxon>Brachycera</taxon>
        <taxon>Muscomorpha</taxon>
        <taxon>Tephritoidea</taxon>
        <taxon>Tephritidae</taxon>
        <taxon>Ceratitis</taxon>
        <taxon>Ceratitis</taxon>
    </lineage>
</organism>
<feature type="domain" description="CHHC U11-48K-type" evidence="5">
    <location>
        <begin position="8"/>
        <end position="35"/>
    </location>
</feature>
<feature type="region of interest" description="Disordered" evidence="4">
    <location>
        <begin position="74"/>
        <end position="159"/>
    </location>
</feature>
<reference evidence="6" key="1">
    <citation type="submission" date="2013-07" db="EMBL/GenBank/DDBJ databases">
        <authorList>
            <person name="Geib S."/>
        </authorList>
    </citation>
    <scope>NUCLEOTIDE SEQUENCE</scope>
</reference>
<dbReference type="EMBL" id="GAMC01015207">
    <property type="protein sequence ID" value="JAB91348.1"/>
    <property type="molecule type" value="mRNA"/>
</dbReference>
<dbReference type="PANTHER" id="PTHR21402:SF5">
    <property type="entry name" value="GAMETOCYTE SPECIFIC FACTOR 1"/>
    <property type="match status" value="1"/>
</dbReference>
<dbReference type="PROSITE" id="PS51800">
    <property type="entry name" value="ZF_CHHC_U11_48K"/>
    <property type="match status" value="2"/>
</dbReference>
<dbReference type="InterPro" id="IPR036236">
    <property type="entry name" value="Znf_C2H2_sf"/>
</dbReference>
<feature type="domain" description="CHHC U11-48K-type" evidence="5">
    <location>
        <begin position="40"/>
        <end position="67"/>
    </location>
</feature>
<feature type="compositionally biased region" description="Acidic residues" evidence="4">
    <location>
        <begin position="97"/>
        <end position="106"/>
    </location>
</feature>
<dbReference type="InterPro" id="IPR022776">
    <property type="entry name" value="TRM13/UPF0224_CHHC_Znf_dom"/>
</dbReference>
<evidence type="ECO:0000313" key="6">
    <source>
        <dbReference type="EMBL" id="JAB91348.1"/>
    </source>
</evidence>
<sequence>MIAPNGEYEQCPYDISHTILKSRFQVHLVRCRKNHKKVQMVTCPFNNSHILHQPELDWHVKTCPNRAYFEHFRHHQGESEEEKSRISSTPPPVCELPSEENWDDLPPEPSYDPQSYAANAPILRTLKGHSKSVKKDFRAAERSRLLQLNNTQPKDRKNS</sequence>
<feature type="compositionally biased region" description="Basic and acidic residues" evidence="4">
    <location>
        <begin position="133"/>
        <end position="144"/>
    </location>
</feature>
<evidence type="ECO:0000256" key="2">
    <source>
        <dbReference type="ARBA" id="ARBA00022771"/>
    </source>
</evidence>
<reference evidence="6" key="2">
    <citation type="journal article" date="2014" name="BMC Genomics">
        <title>A genomic perspective to assessing quality of mass-reared SIT flies used in Mediterranean fruit fly (Ceratitis capitata) eradication in California.</title>
        <authorList>
            <person name="Calla B."/>
            <person name="Hall B."/>
            <person name="Hou S."/>
            <person name="Geib S.M."/>
        </authorList>
    </citation>
    <scope>NUCLEOTIDE SEQUENCE</scope>
</reference>
<keyword evidence="1" id="KW-0479">Metal-binding</keyword>
<evidence type="ECO:0000259" key="5">
    <source>
        <dbReference type="PROSITE" id="PS51800"/>
    </source>
</evidence>
<proteinExistence type="evidence at transcript level"/>
<dbReference type="OrthoDB" id="5839404at2759"/>
<dbReference type="PANTHER" id="PTHR21402">
    <property type="entry name" value="GAMETOCYTE SPECIFIC FACTOR 1-RELATED"/>
    <property type="match status" value="1"/>
</dbReference>
<dbReference type="SUPFAM" id="SSF57667">
    <property type="entry name" value="beta-beta-alpha zinc fingers"/>
    <property type="match status" value="1"/>
</dbReference>
<dbReference type="AlphaFoldDB" id="W8B2S8"/>
<gene>
    <name evidence="6" type="primary">GTSF1</name>
</gene>
<protein>
    <submittedName>
        <fullName evidence="6">Gametocyte-specific factor 1</fullName>
    </submittedName>
</protein>
<dbReference type="GO" id="GO:0008270">
    <property type="term" value="F:zinc ion binding"/>
    <property type="evidence" value="ECO:0007669"/>
    <property type="project" value="UniProtKB-KW"/>
</dbReference>
<evidence type="ECO:0000256" key="4">
    <source>
        <dbReference type="SAM" id="MobiDB-lite"/>
    </source>
</evidence>
<name>W8B2S8_CERCA</name>
<feature type="compositionally biased region" description="Basic and acidic residues" evidence="4">
    <location>
        <begin position="74"/>
        <end position="85"/>
    </location>
</feature>
<dbReference type="InterPro" id="IPR051591">
    <property type="entry name" value="UPF0224_FAM112_RNA_Proc"/>
</dbReference>
<evidence type="ECO:0000256" key="1">
    <source>
        <dbReference type="ARBA" id="ARBA00022723"/>
    </source>
</evidence>
<keyword evidence="2" id="KW-0863">Zinc-finger</keyword>
<evidence type="ECO:0000256" key="3">
    <source>
        <dbReference type="ARBA" id="ARBA00022833"/>
    </source>
</evidence>
<keyword evidence="3" id="KW-0862">Zinc</keyword>
<dbReference type="Pfam" id="PF05253">
    <property type="entry name" value="zf-U11-48K"/>
    <property type="match status" value="2"/>
</dbReference>
<accession>W8B2S8</accession>
<dbReference type="KEGG" id="ccat:101452951"/>
<dbReference type="EMBL" id="GAMC01015209">
    <property type="protein sequence ID" value="JAB91346.1"/>
    <property type="molecule type" value="mRNA"/>
</dbReference>